<keyword evidence="3" id="KW-0809">Transit peptide</keyword>
<name>A0AAN7QYL3_TRANT</name>
<dbReference type="PANTHER" id="PTHR13068">
    <property type="entry name" value="CGI-12 PROTEIN-RELATED"/>
    <property type="match status" value="1"/>
</dbReference>
<keyword evidence="2" id="KW-0805">Transcription regulation</keyword>
<evidence type="ECO:0008006" key="6">
    <source>
        <dbReference type="Google" id="ProtNLM"/>
    </source>
</evidence>
<gene>
    <name evidence="4" type="ORF">SAY86_019037</name>
</gene>
<reference evidence="4 5" key="1">
    <citation type="journal article" date="2023" name="Hortic Res">
        <title>Pangenome of water caltrop reveals structural variations and asymmetric subgenome divergence after allopolyploidization.</title>
        <authorList>
            <person name="Zhang X."/>
            <person name="Chen Y."/>
            <person name="Wang L."/>
            <person name="Yuan Y."/>
            <person name="Fang M."/>
            <person name="Shi L."/>
            <person name="Lu R."/>
            <person name="Comes H.P."/>
            <person name="Ma Y."/>
            <person name="Chen Y."/>
            <person name="Huang G."/>
            <person name="Zhou Y."/>
            <person name="Zheng Z."/>
            <person name="Qiu Y."/>
        </authorList>
    </citation>
    <scope>NUCLEOTIDE SEQUENCE [LARGE SCALE GENOMIC DNA]</scope>
    <source>
        <strain evidence="4">F231</strain>
    </source>
</reference>
<dbReference type="InterPro" id="IPR003690">
    <property type="entry name" value="MTERF"/>
</dbReference>
<protein>
    <recommendedName>
        <fullName evidence="6">Transcription termination factor MTERF8, chloroplastic</fullName>
    </recommendedName>
</protein>
<evidence type="ECO:0000256" key="2">
    <source>
        <dbReference type="ARBA" id="ARBA00022472"/>
    </source>
</evidence>
<dbReference type="Gene3D" id="1.25.70.10">
    <property type="entry name" value="Transcription termination factor 3, mitochondrial"/>
    <property type="match status" value="2"/>
</dbReference>
<dbReference type="Proteomes" id="UP001346149">
    <property type="component" value="Unassembled WGS sequence"/>
</dbReference>
<dbReference type="SMART" id="SM00733">
    <property type="entry name" value="Mterf"/>
    <property type="match status" value="7"/>
</dbReference>
<organism evidence="4 5">
    <name type="scientific">Trapa natans</name>
    <name type="common">Water chestnut</name>
    <dbReference type="NCBI Taxonomy" id="22666"/>
    <lineage>
        <taxon>Eukaryota</taxon>
        <taxon>Viridiplantae</taxon>
        <taxon>Streptophyta</taxon>
        <taxon>Embryophyta</taxon>
        <taxon>Tracheophyta</taxon>
        <taxon>Spermatophyta</taxon>
        <taxon>Magnoliopsida</taxon>
        <taxon>eudicotyledons</taxon>
        <taxon>Gunneridae</taxon>
        <taxon>Pentapetalae</taxon>
        <taxon>rosids</taxon>
        <taxon>malvids</taxon>
        <taxon>Myrtales</taxon>
        <taxon>Lythraceae</taxon>
        <taxon>Trapa</taxon>
    </lineage>
</organism>
<dbReference type="AlphaFoldDB" id="A0AAN7QYL3"/>
<dbReference type="PANTHER" id="PTHR13068:SF135">
    <property type="entry name" value="TRANSCRIPTION TERMINATION FACTOR MTERF8, CHLOROPLASTIC"/>
    <property type="match status" value="1"/>
</dbReference>
<keyword evidence="5" id="KW-1185">Reference proteome</keyword>
<dbReference type="GO" id="GO:0006353">
    <property type="term" value="P:DNA-templated transcription termination"/>
    <property type="evidence" value="ECO:0007669"/>
    <property type="project" value="UniProtKB-KW"/>
</dbReference>
<proteinExistence type="inferred from homology"/>
<comment type="similarity">
    <text evidence="1">Belongs to the mTERF family.</text>
</comment>
<evidence type="ECO:0000256" key="3">
    <source>
        <dbReference type="ARBA" id="ARBA00022946"/>
    </source>
</evidence>
<evidence type="ECO:0000313" key="5">
    <source>
        <dbReference type="Proteomes" id="UP001346149"/>
    </source>
</evidence>
<dbReference type="EMBL" id="JAXQNO010000014">
    <property type="protein sequence ID" value="KAK4784669.1"/>
    <property type="molecule type" value="Genomic_DNA"/>
</dbReference>
<comment type="caution">
    <text evidence="4">The sequence shown here is derived from an EMBL/GenBank/DDBJ whole genome shotgun (WGS) entry which is preliminary data.</text>
</comment>
<dbReference type="InterPro" id="IPR038538">
    <property type="entry name" value="MTERF_sf"/>
</dbReference>
<evidence type="ECO:0000313" key="4">
    <source>
        <dbReference type="EMBL" id="KAK4784669.1"/>
    </source>
</evidence>
<dbReference type="Pfam" id="PF02536">
    <property type="entry name" value="mTERF"/>
    <property type="match status" value="1"/>
</dbReference>
<dbReference type="GO" id="GO:0003676">
    <property type="term" value="F:nucleic acid binding"/>
    <property type="evidence" value="ECO:0007669"/>
    <property type="project" value="InterPro"/>
</dbReference>
<evidence type="ECO:0000256" key="1">
    <source>
        <dbReference type="ARBA" id="ARBA00007692"/>
    </source>
</evidence>
<accession>A0AAN7QYL3</accession>
<sequence>MPTNYGFASPAPVLPSSSSPIPNSSFLSPLHWPSSATVLHTRCHFVYLLKSSPLSRPRPVTFSVLPSSSLSKTSSAQRRRPISPPDVRAKSFADTVSAGSLAFFHELGFSDRESALLFEQNPKLKVAPLDLLRARVASLRSVGIDGLDLSYLIAKSPLILTADEVDSLLCFIRDELDGKIHSVQLKRLLLSIDTFFLESFEQKVNLLFQYGIPKEKVVYILNNVNITKAVCLKPSREIKRLIDFLGDYGGVNLIMKRPVFLNYDLDEQLVSRVEFLLQLSGGDRDMTGSVFRKLPAILRYSVEHMEGHVEFLRSFAGLSDSEIFRIILVYPNMISASKDRKLQPRIEFLKQCGLGPSEIFKFLIISPLYLGLSYEGNLIHKLGLLVKIGYRFRTKELTVAMGAVTRTSCQNLQKVVGLFLDYGFSCSDIHAMSKKHPQVLQYNPISLEEKVEYLTEEMGRGLEELLSFPAFLGYRLDSRIKHRYQAKKEIRGEKMSLNKLLSVSAERFSEATQRTDGCSTCLD</sequence>
<keyword evidence="2" id="KW-0804">Transcription</keyword>
<keyword evidence="2" id="KW-0806">Transcription termination</keyword>